<dbReference type="AlphaFoldDB" id="C5T4M4"/>
<keyword evidence="5" id="KW-0560">Oxidoreductase</keyword>
<name>C5T4M4_ACIDE</name>
<evidence type="ECO:0000256" key="1">
    <source>
        <dbReference type="ARBA" id="ARBA00001947"/>
    </source>
</evidence>
<dbReference type="NCBIfam" id="TIGR02822">
    <property type="entry name" value="adh_fam_2"/>
    <property type="match status" value="1"/>
</dbReference>
<evidence type="ECO:0000256" key="4">
    <source>
        <dbReference type="ARBA" id="ARBA00022833"/>
    </source>
</evidence>
<dbReference type="PATRIC" id="fig|573060.9.peg.3265"/>
<accession>C5T4M4</accession>
<evidence type="ECO:0000256" key="3">
    <source>
        <dbReference type="ARBA" id="ARBA00022723"/>
    </source>
</evidence>
<dbReference type="PANTHER" id="PTHR42940:SF8">
    <property type="entry name" value="VACUOLAR PROTEIN SORTING-ASSOCIATED PROTEIN 11"/>
    <property type="match status" value="1"/>
</dbReference>
<gene>
    <name evidence="7" type="ORF">AcdelDRAFT_1854</name>
</gene>
<dbReference type="SUPFAM" id="SSF50129">
    <property type="entry name" value="GroES-like"/>
    <property type="match status" value="1"/>
</dbReference>
<dbReference type="InterPro" id="IPR036291">
    <property type="entry name" value="NAD(P)-bd_dom_sf"/>
</dbReference>
<dbReference type="Pfam" id="PF08240">
    <property type="entry name" value="ADH_N"/>
    <property type="match status" value="1"/>
</dbReference>
<comment type="similarity">
    <text evidence="2">Belongs to the zinc-containing alcohol dehydrogenase family.</text>
</comment>
<proteinExistence type="inferred from homology"/>
<protein>
    <submittedName>
        <fullName evidence="7">Zinc-binding alcohol dehydrogenase family protein</fullName>
    </submittedName>
</protein>
<comment type="cofactor">
    <cofactor evidence="1">
        <name>Zn(2+)</name>
        <dbReference type="ChEBI" id="CHEBI:29105"/>
    </cofactor>
</comment>
<keyword evidence="8" id="KW-1185">Reference proteome</keyword>
<dbReference type="Proteomes" id="UP000003856">
    <property type="component" value="Unassembled WGS sequence"/>
</dbReference>
<keyword evidence="3" id="KW-0479">Metal-binding</keyword>
<feature type="domain" description="Alcohol dehydrogenase-like N-terminal" evidence="6">
    <location>
        <begin position="32"/>
        <end position="143"/>
    </location>
</feature>
<dbReference type="InterPro" id="IPR014187">
    <property type="entry name" value="ADH_Zn_typ-2"/>
</dbReference>
<dbReference type="Gene3D" id="3.40.50.720">
    <property type="entry name" value="NAD(P)-binding Rossmann-like Domain"/>
    <property type="match status" value="1"/>
</dbReference>
<evidence type="ECO:0000256" key="5">
    <source>
        <dbReference type="ARBA" id="ARBA00023002"/>
    </source>
</evidence>
<dbReference type="GO" id="GO:0004022">
    <property type="term" value="F:alcohol dehydrogenase (NAD+) activity"/>
    <property type="evidence" value="ECO:0007669"/>
    <property type="project" value="TreeGrafter"/>
</dbReference>
<comment type="caution">
    <text evidence="7">The sequence shown here is derived from an EMBL/GenBank/DDBJ whole genome shotgun (WGS) entry which is preliminary data.</text>
</comment>
<dbReference type="GO" id="GO:0046872">
    <property type="term" value="F:metal ion binding"/>
    <property type="evidence" value="ECO:0007669"/>
    <property type="project" value="UniProtKB-KW"/>
</dbReference>
<dbReference type="EMBL" id="ACQT01000050">
    <property type="protein sequence ID" value="EER60559.1"/>
    <property type="molecule type" value="Genomic_DNA"/>
</dbReference>
<evidence type="ECO:0000313" key="7">
    <source>
        <dbReference type="EMBL" id="EER60559.1"/>
    </source>
</evidence>
<dbReference type="InterPro" id="IPR011032">
    <property type="entry name" value="GroES-like_sf"/>
</dbReference>
<organism evidence="7 8">
    <name type="scientific">Acidovorax delafieldii 2AN</name>
    <dbReference type="NCBI Taxonomy" id="573060"/>
    <lineage>
        <taxon>Bacteria</taxon>
        <taxon>Pseudomonadati</taxon>
        <taxon>Pseudomonadota</taxon>
        <taxon>Betaproteobacteria</taxon>
        <taxon>Burkholderiales</taxon>
        <taxon>Comamonadaceae</taxon>
        <taxon>Acidovorax</taxon>
    </lineage>
</organism>
<dbReference type="SUPFAM" id="SSF51735">
    <property type="entry name" value="NAD(P)-binding Rossmann-fold domains"/>
    <property type="match status" value="1"/>
</dbReference>
<dbReference type="InterPro" id="IPR013154">
    <property type="entry name" value="ADH-like_N"/>
</dbReference>
<reference evidence="7 8" key="1">
    <citation type="submission" date="2009-05" db="EMBL/GenBank/DDBJ databases">
        <title>The draft genome of Acidovorax delafieldii 2AN.</title>
        <authorList>
            <consortium name="US DOE Joint Genome Institute (JGI-PGF)"/>
            <person name="Lucas S."/>
            <person name="Copeland A."/>
            <person name="Lapidus A."/>
            <person name="Glavina del Rio T."/>
            <person name="Tice H."/>
            <person name="Bruce D."/>
            <person name="Goodwin L."/>
            <person name="Pitluck S."/>
            <person name="Larimer F."/>
            <person name="Land M.L."/>
            <person name="Hauser L."/>
            <person name="Shelobolina E.S."/>
            <person name="Picardal F."/>
            <person name="Roden E."/>
            <person name="Emerson D."/>
        </authorList>
    </citation>
    <scope>NUCLEOTIDE SEQUENCE [LARGE SCALE GENOMIC DNA]</scope>
    <source>
        <strain evidence="7 8">2AN</strain>
    </source>
</reference>
<dbReference type="PANTHER" id="PTHR42940">
    <property type="entry name" value="ALCOHOL DEHYDROGENASE 1-RELATED"/>
    <property type="match status" value="1"/>
</dbReference>
<sequence>MPGKSLRMRAMVLDQPGQPLRLTELPQPVPRAGQLLLAVEACGVCRTDLHLLDGELPEPMLPVVPGHEIVARVAGLGPDAQGDWHLGQRVGVPWLGWTCGQCRFCTSGRENLCEQARFTGYQLNGGYAEYTLADARYCLPLSDGPAAEHLAPLLCAGLIGYRALRMAGDPRRLGVYGFGAAAHLITQLARAQGREVFAFTRPGDGASQKFARSLGANWAAGTDQVPPQPLDAALIFAPAGSLVPIALRHLDKGGCVVCAGIHMSDIPGFPYAWLWGERSIRSVANLTRSDGLAFFEALRQTPLRTDVKVFALEEANDALEQLRQGTLQGAAVLRMA</sequence>
<dbReference type="CDD" id="cd08298">
    <property type="entry name" value="CAD2"/>
    <property type="match status" value="1"/>
</dbReference>
<evidence type="ECO:0000259" key="6">
    <source>
        <dbReference type="Pfam" id="PF08240"/>
    </source>
</evidence>
<evidence type="ECO:0000313" key="8">
    <source>
        <dbReference type="Proteomes" id="UP000003856"/>
    </source>
</evidence>
<evidence type="ECO:0000256" key="2">
    <source>
        <dbReference type="ARBA" id="ARBA00008072"/>
    </source>
</evidence>
<dbReference type="Gene3D" id="3.90.180.10">
    <property type="entry name" value="Medium-chain alcohol dehydrogenases, catalytic domain"/>
    <property type="match status" value="1"/>
</dbReference>
<dbReference type="GO" id="GO:0005737">
    <property type="term" value="C:cytoplasm"/>
    <property type="evidence" value="ECO:0007669"/>
    <property type="project" value="TreeGrafter"/>
</dbReference>
<keyword evidence="4" id="KW-0862">Zinc</keyword>